<proteinExistence type="predicted"/>
<dbReference type="Gene3D" id="3.40.50.150">
    <property type="entry name" value="Vaccinia Virus protein VP39"/>
    <property type="match status" value="1"/>
</dbReference>
<gene>
    <name evidence="2" type="ORF">AUK40_02625</name>
</gene>
<sequence length="235" mass="26091">MAGNHFHYSKKNAIAYQTLGIDGTSYEFPYREAERILGDLKGQKWLDFGCGTGRSSTFLLQLNAKDVTAVDHDQNMIGQAVSIHAGQSITFHLIEGTIPVPDATLDGAFSSYVFMEMDSLDLIGRTMKEIARTLKPGSRFVSLMHNPAACLGHDYVSYTFPDNKSLKSGDPMGVTIKSLDPFVISDYFWTEEDYQQVLTAAGFEVRSVTFPRPTSGTWIDELIVPPGMVIYARKK</sequence>
<dbReference type="CDD" id="cd02440">
    <property type="entry name" value="AdoMet_MTases"/>
    <property type="match status" value="1"/>
</dbReference>
<dbReference type="InterPro" id="IPR029063">
    <property type="entry name" value="SAM-dependent_MTases_sf"/>
</dbReference>
<dbReference type="EMBL" id="MNZT01000048">
    <property type="protein sequence ID" value="OIP97743.1"/>
    <property type="molecule type" value="Genomic_DNA"/>
</dbReference>
<organism evidence="2 3">
    <name type="scientific">Candidatus Wirthbacteria bacterium CG2_30_54_11</name>
    <dbReference type="NCBI Taxonomy" id="1817892"/>
    <lineage>
        <taxon>Bacteria</taxon>
        <taxon>Candidatus Wirthbacteria</taxon>
    </lineage>
</organism>
<evidence type="ECO:0000313" key="2">
    <source>
        <dbReference type="EMBL" id="OIP97743.1"/>
    </source>
</evidence>
<dbReference type="PANTHER" id="PTHR43591:SF110">
    <property type="entry name" value="RHODANESE DOMAIN-CONTAINING PROTEIN"/>
    <property type="match status" value="1"/>
</dbReference>
<evidence type="ECO:0000313" key="3">
    <source>
        <dbReference type="Proteomes" id="UP000183245"/>
    </source>
</evidence>
<accession>A0A1J5IX51</accession>
<reference evidence="2 3" key="1">
    <citation type="journal article" date="2016" name="Environ. Microbiol.">
        <title>Genomic resolution of a cold subsurface aquifer community provides metabolic insights for novel microbes adapted to high CO concentrations.</title>
        <authorList>
            <person name="Probst A.J."/>
            <person name="Castelle C.J."/>
            <person name="Singh A."/>
            <person name="Brown C.T."/>
            <person name="Anantharaman K."/>
            <person name="Sharon I."/>
            <person name="Hug L.A."/>
            <person name="Burstein D."/>
            <person name="Emerson J.B."/>
            <person name="Thomas B.C."/>
            <person name="Banfield J.F."/>
        </authorList>
    </citation>
    <scope>NUCLEOTIDE SEQUENCE [LARGE SCALE GENOMIC DNA]</scope>
    <source>
        <strain evidence="2">CG2_30_54_11</strain>
    </source>
</reference>
<dbReference type="SUPFAM" id="SSF53335">
    <property type="entry name" value="S-adenosyl-L-methionine-dependent methyltransferases"/>
    <property type="match status" value="1"/>
</dbReference>
<comment type="caution">
    <text evidence="2">The sequence shown here is derived from an EMBL/GenBank/DDBJ whole genome shotgun (WGS) entry which is preliminary data.</text>
</comment>
<feature type="domain" description="Methyltransferase type 11" evidence="1">
    <location>
        <begin position="46"/>
        <end position="141"/>
    </location>
</feature>
<dbReference type="AlphaFoldDB" id="A0A1J5IX51"/>
<dbReference type="Proteomes" id="UP000183245">
    <property type="component" value="Unassembled WGS sequence"/>
</dbReference>
<dbReference type="STRING" id="1817892.AUK40_02625"/>
<protein>
    <recommendedName>
        <fullName evidence="1">Methyltransferase type 11 domain-containing protein</fullName>
    </recommendedName>
</protein>
<dbReference type="GO" id="GO:0008757">
    <property type="term" value="F:S-adenosylmethionine-dependent methyltransferase activity"/>
    <property type="evidence" value="ECO:0007669"/>
    <property type="project" value="InterPro"/>
</dbReference>
<name>A0A1J5IX51_9BACT</name>
<dbReference type="Pfam" id="PF08241">
    <property type="entry name" value="Methyltransf_11"/>
    <property type="match status" value="1"/>
</dbReference>
<dbReference type="InterPro" id="IPR013216">
    <property type="entry name" value="Methyltransf_11"/>
</dbReference>
<evidence type="ECO:0000259" key="1">
    <source>
        <dbReference type="Pfam" id="PF08241"/>
    </source>
</evidence>
<dbReference type="PANTHER" id="PTHR43591">
    <property type="entry name" value="METHYLTRANSFERASE"/>
    <property type="match status" value="1"/>
</dbReference>